<name>A0A0M0KF76_ALKHA</name>
<keyword evidence="8" id="KW-0547">Nucleotide-binding</keyword>
<evidence type="ECO:0000256" key="1">
    <source>
        <dbReference type="ARBA" id="ARBA00000085"/>
    </source>
</evidence>
<comment type="catalytic activity">
    <reaction evidence="1">
        <text>ATP + protein L-histidine = ADP + protein N-phospho-L-histidine.</text>
        <dbReference type="EC" id="2.7.13.3"/>
    </reaction>
</comment>
<dbReference type="GO" id="GO:0004721">
    <property type="term" value="F:phosphoprotein phosphatase activity"/>
    <property type="evidence" value="ECO:0007669"/>
    <property type="project" value="TreeGrafter"/>
</dbReference>
<evidence type="ECO:0000256" key="6">
    <source>
        <dbReference type="ARBA" id="ARBA00022679"/>
    </source>
</evidence>
<keyword evidence="13 14" id="KW-0472">Membrane</keyword>
<evidence type="ECO:0000256" key="8">
    <source>
        <dbReference type="ARBA" id="ARBA00022741"/>
    </source>
</evidence>
<evidence type="ECO:0000256" key="10">
    <source>
        <dbReference type="ARBA" id="ARBA00022840"/>
    </source>
</evidence>
<accession>A0A0M0KF76</accession>
<feature type="domain" description="Histidine kinase" evidence="15">
    <location>
        <begin position="121"/>
        <end position="326"/>
    </location>
</feature>
<dbReference type="PANTHER" id="PTHR45453">
    <property type="entry name" value="PHOSPHATE REGULON SENSOR PROTEIN PHOR"/>
    <property type="match status" value="1"/>
</dbReference>
<dbReference type="InterPro" id="IPR005467">
    <property type="entry name" value="His_kinase_dom"/>
</dbReference>
<dbReference type="RefSeq" id="WP_053430048.1">
    <property type="nucleotide sequence ID" value="NZ_CP040441.1"/>
</dbReference>
<evidence type="ECO:0000256" key="13">
    <source>
        <dbReference type="ARBA" id="ARBA00023136"/>
    </source>
</evidence>
<keyword evidence="12" id="KW-0902">Two-component regulatory system</keyword>
<dbReference type="PRINTS" id="PR00344">
    <property type="entry name" value="BCTRLSENSOR"/>
</dbReference>
<protein>
    <recommendedName>
        <fullName evidence="3">histidine kinase</fullName>
        <ecNumber evidence="3">2.7.13.3</ecNumber>
    </recommendedName>
</protein>
<keyword evidence="7 14" id="KW-0812">Transmembrane</keyword>
<dbReference type="SMART" id="SM00387">
    <property type="entry name" value="HATPase_c"/>
    <property type="match status" value="1"/>
</dbReference>
<proteinExistence type="predicted"/>
<dbReference type="SUPFAM" id="SSF55874">
    <property type="entry name" value="ATPase domain of HSP90 chaperone/DNA topoisomerase II/histidine kinase"/>
    <property type="match status" value="1"/>
</dbReference>
<evidence type="ECO:0000256" key="14">
    <source>
        <dbReference type="SAM" id="Phobius"/>
    </source>
</evidence>
<dbReference type="CDD" id="cd00082">
    <property type="entry name" value="HisKA"/>
    <property type="match status" value="1"/>
</dbReference>
<evidence type="ECO:0000256" key="3">
    <source>
        <dbReference type="ARBA" id="ARBA00012438"/>
    </source>
</evidence>
<evidence type="ECO:0000256" key="2">
    <source>
        <dbReference type="ARBA" id="ARBA00004651"/>
    </source>
</evidence>
<dbReference type="GO" id="GO:0016036">
    <property type="term" value="P:cellular response to phosphate starvation"/>
    <property type="evidence" value="ECO:0007669"/>
    <property type="project" value="TreeGrafter"/>
</dbReference>
<evidence type="ECO:0000256" key="7">
    <source>
        <dbReference type="ARBA" id="ARBA00022692"/>
    </source>
</evidence>
<dbReference type="GO" id="GO:0005524">
    <property type="term" value="F:ATP binding"/>
    <property type="evidence" value="ECO:0007669"/>
    <property type="project" value="UniProtKB-KW"/>
</dbReference>
<gene>
    <name evidence="16" type="ORF">AMD02_00245</name>
</gene>
<evidence type="ECO:0000256" key="11">
    <source>
        <dbReference type="ARBA" id="ARBA00022989"/>
    </source>
</evidence>
<dbReference type="Gene3D" id="3.30.565.10">
    <property type="entry name" value="Histidine kinase-like ATPase, C-terminal domain"/>
    <property type="match status" value="1"/>
</dbReference>
<dbReference type="GO" id="GO:0005886">
    <property type="term" value="C:plasma membrane"/>
    <property type="evidence" value="ECO:0007669"/>
    <property type="project" value="UniProtKB-SubCell"/>
</dbReference>
<keyword evidence="9 16" id="KW-0418">Kinase</keyword>
<dbReference type="PATRIC" id="fig|136160.3.peg.218"/>
<dbReference type="Pfam" id="PF02518">
    <property type="entry name" value="HATPase_c"/>
    <property type="match status" value="1"/>
</dbReference>
<feature type="transmembrane region" description="Helical" evidence="14">
    <location>
        <begin position="12"/>
        <end position="29"/>
    </location>
</feature>
<keyword evidence="5" id="KW-0597">Phosphoprotein</keyword>
<evidence type="ECO:0000256" key="12">
    <source>
        <dbReference type="ARBA" id="ARBA00023012"/>
    </source>
</evidence>
<keyword evidence="6" id="KW-0808">Transferase</keyword>
<dbReference type="InterPro" id="IPR036890">
    <property type="entry name" value="HATPase_C_sf"/>
</dbReference>
<evidence type="ECO:0000259" key="15">
    <source>
        <dbReference type="PROSITE" id="PS50109"/>
    </source>
</evidence>
<sequence>MIKTFLKERGSWILIIIFLQCFTVFIAYLDSAIPLAPVFYSVFLSSMIFFFFLAVRYKKETTFYRKLEEWDKDLDVTNLAAAESPFERIIEQTIVKQTGYLQEKAHRHETVLEQEKDDLLAWIHEIKTPLTAMHLIIDRLEDRTIKGQLTYEWMRIHLLLDQQLHQKRIPFMENDLYVEKVNLESVLHQEIKTLQSWCIQKGIGFDLQLEVTDVLTDAKWLSFILRQLLSNAVKYSEASDIIIKSDVVSGKTVVEVTDFGRGIEPKDLPRIFEKGFTSTKTDQTNGATGMGLYLAKRVAEPLLIDLAVSSTVGEGTTFTLTFPKENEFVRTLGM</sequence>
<dbReference type="InterPro" id="IPR050351">
    <property type="entry name" value="BphY/WalK/GraS-like"/>
</dbReference>
<evidence type="ECO:0000256" key="9">
    <source>
        <dbReference type="ARBA" id="ARBA00022777"/>
    </source>
</evidence>
<dbReference type="InterPro" id="IPR003594">
    <property type="entry name" value="HATPase_dom"/>
</dbReference>
<feature type="transmembrane region" description="Helical" evidence="14">
    <location>
        <begin position="35"/>
        <end position="55"/>
    </location>
</feature>
<reference evidence="16" key="1">
    <citation type="submission" date="2015-08" db="EMBL/GenBank/DDBJ databases">
        <title>Complete DNA Sequence of Pseudomonas syringae pv. actinidiae, the Causal Agent of Kiwifruit Canker Disease.</title>
        <authorList>
            <person name="Rikkerink E.H.A."/>
            <person name="Fineran P.C."/>
        </authorList>
    </citation>
    <scope>NUCLEOTIDE SEQUENCE</scope>
    <source>
        <strain evidence="16">DSM 13666</strain>
    </source>
</reference>
<dbReference type="GO" id="GO:0000155">
    <property type="term" value="F:phosphorelay sensor kinase activity"/>
    <property type="evidence" value="ECO:0007669"/>
    <property type="project" value="InterPro"/>
</dbReference>
<dbReference type="InterPro" id="IPR003661">
    <property type="entry name" value="HisK_dim/P_dom"/>
</dbReference>
<evidence type="ECO:0000256" key="4">
    <source>
        <dbReference type="ARBA" id="ARBA00022475"/>
    </source>
</evidence>
<comment type="caution">
    <text evidence="16">The sequence shown here is derived from an EMBL/GenBank/DDBJ whole genome shotgun (WGS) entry which is preliminary data.</text>
</comment>
<dbReference type="GeneID" id="87599456"/>
<dbReference type="PANTHER" id="PTHR45453:SF2">
    <property type="entry name" value="HISTIDINE KINASE"/>
    <property type="match status" value="1"/>
</dbReference>
<dbReference type="AlphaFoldDB" id="A0A0M0KF76"/>
<organism evidence="16">
    <name type="scientific">Halalkalibacterium halodurans</name>
    <name type="common">Bacillus halodurans</name>
    <dbReference type="NCBI Taxonomy" id="86665"/>
    <lineage>
        <taxon>Bacteria</taxon>
        <taxon>Bacillati</taxon>
        <taxon>Bacillota</taxon>
        <taxon>Bacilli</taxon>
        <taxon>Bacillales</taxon>
        <taxon>Bacillaceae</taxon>
        <taxon>Halalkalibacterium (ex Joshi et al. 2022)</taxon>
    </lineage>
</organism>
<keyword evidence="11 14" id="KW-1133">Transmembrane helix</keyword>
<comment type="subcellular location">
    <subcellularLocation>
        <location evidence="2">Cell membrane</location>
        <topology evidence="2">Multi-pass membrane protein</topology>
    </subcellularLocation>
</comment>
<dbReference type="PROSITE" id="PS50109">
    <property type="entry name" value="HIS_KIN"/>
    <property type="match status" value="1"/>
</dbReference>
<evidence type="ECO:0000313" key="16">
    <source>
        <dbReference type="EMBL" id="KOO37449.1"/>
    </source>
</evidence>
<keyword evidence="10" id="KW-0067">ATP-binding</keyword>
<dbReference type="EMBL" id="LILD01000001">
    <property type="protein sequence ID" value="KOO37449.1"/>
    <property type="molecule type" value="Genomic_DNA"/>
</dbReference>
<evidence type="ECO:0000256" key="5">
    <source>
        <dbReference type="ARBA" id="ARBA00022553"/>
    </source>
</evidence>
<keyword evidence="4" id="KW-1003">Cell membrane</keyword>
<dbReference type="EC" id="2.7.13.3" evidence="3"/>
<dbReference type="InterPro" id="IPR004358">
    <property type="entry name" value="Sig_transdc_His_kin-like_C"/>
</dbReference>